<dbReference type="RefSeq" id="WP_021703331.1">
    <property type="nucleotide sequence ID" value="NZ_BATJ01000001.1"/>
</dbReference>
<dbReference type="InterPro" id="IPR001296">
    <property type="entry name" value="Glyco_trans_1"/>
</dbReference>
<dbReference type="EMBL" id="BATJ01000001">
    <property type="protein sequence ID" value="GAD65339.1"/>
    <property type="molecule type" value="Genomic_DNA"/>
</dbReference>
<dbReference type="Gene3D" id="3.40.50.2000">
    <property type="entry name" value="Glycogen Phosphorylase B"/>
    <property type="match status" value="2"/>
</dbReference>
<dbReference type="eggNOG" id="COG0438">
    <property type="taxonomic scope" value="Bacteria"/>
</dbReference>
<dbReference type="Pfam" id="PF00534">
    <property type="entry name" value="Glycos_transf_1"/>
    <property type="match status" value="1"/>
</dbReference>
<dbReference type="PANTHER" id="PTHR12526">
    <property type="entry name" value="GLYCOSYLTRANSFERASE"/>
    <property type="match status" value="1"/>
</dbReference>
<feature type="domain" description="Glycosyltransferase subfamily 4-like N-terminal" evidence="2">
    <location>
        <begin position="18"/>
        <end position="175"/>
    </location>
</feature>
<proteinExistence type="predicted"/>
<evidence type="ECO:0000259" key="2">
    <source>
        <dbReference type="Pfam" id="PF13439"/>
    </source>
</evidence>
<dbReference type="SUPFAM" id="SSF53756">
    <property type="entry name" value="UDP-Glycosyltransferase/glycogen phosphorylase"/>
    <property type="match status" value="1"/>
</dbReference>
<name>U3B678_VIBPR</name>
<evidence type="ECO:0000313" key="4">
    <source>
        <dbReference type="Proteomes" id="UP000016570"/>
    </source>
</evidence>
<comment type="caution">
    <text evidence="3">The sequence shown here is derived from an EMBL/GenBank/DDBJ whole genome shotgun (WGS) entry which is preliminary data.</text>
</comment>
<dbReference type="InterPro" id="IPR028098">
    <property type="entry name" value="Glyco_trans_4-like_N"/>
</dbReference>
<dbReference type="STRING" id="1219065.VPR01S_01_01110"/>
<sequence length="396" mass="44444">MQTTKRILYVHFGENWIRGSERCLIDLLSHLDRSRFEPLVWTNSRALNDAVTQLKIESRCSEFSVLMGWQPPKADVPAWLALVQTARGIIRSEAIDLVHVNSAAPCQWMILAASLEQTPLVTQIHSDYQARDRFTLALNLSPHIIAVSRAITKNLLQDGFPDYRISVIPNGIDTDALQQQQMVDVRQKLALRPNDVIYVSVGSLIKRKGMDRLIAQFANLKRDDKRAKLVIVGGGEEHITLTQQVHSMQLETDVFLVGEQPNSFGWMKGCDVFVSAARQEAFGLVLIEAALAGLPVIAPDIDGIPEVVEHQQNGLLYDTTCEAELYAAMLCVLQQPTYGQQLAARGREKVLTQFTIQYNAQRIQQIYQRFIAQPVSSPALHALFTPFKSYLQNKIA</sequence>
<dbReference type="Proteomes" id="UP000016570">
    <property type="component" value="Unassembled WGS sequence"/>
</dbReference>
<protein>
    <submittedName>
        <fullName evidence="3">Putative glycosyltransferase</fullName>
    </submittedName>
</protein>
<organism evidence="3 4">
    <name type="scientific">Vibrio proteolyticus NBRC 13287</name>
    <dbReference type="NCBI Taxonomy" id="1219065"/>
    <lineage>
        <taxon>Bacteria</taxon>
        <taxon>Pseudomonadati</taxon>
        <taxon>Pseudomonadota</taxon>
        <taxon>Gammaproteobacteria</taxon>
        <taxon>Vibrionales</taxon>
        <taxon>Vibrionaceae</taxon>
        <taxon>Vibrio</taxon>
    </lineage>
</organism>
<evidence type="ECO:0000259" key="1">
    <source>
        <dbReference type="Pfam" id="PF00534"/>
    </source>
</evidence>
<evidence type="ECO:0000313" key="3">
    <source>
        <dbReference type="EMBL" id="GAD65339.1"/>
    </source>
</evidence>
<dbReference type="GO" id="GO:1901135">
    <property type="term" value="P:carbohydrate derivative metabolic process"/>
    <property type="evidence" value="ECO:0007669"/>
    <property type="project" value="UniProtKB-ARBA"/>
</dbReference>
<keyword evidence="4" id="KW-1185">Reference proteome</keyword>
<accession>U3B678</accession>
<feature type="domain" description="Glycosyl transferase family 1" evidence="1">
    <location>
        <begin position="186"/>
        <end position="348"/>
    </location>
</feature>
<dbReference type="Pfam" id="PF13439">
    <property type="entry name" value="Glyco_transf_4"/>
    <property type="match status" value="1"/>
</dbReference>
<reference evidence="3 4" key="1">
    <citation type="submission" date="2013-09" db="EMBL/GenBank/DDBJ databases">
        <title>Whole genome shotgun sequence of Vibrio proteolyticus NBRC 13287.</title>
        <authorList>
            <person name="Isaki S."/>
            <person name="Hosoyama A."/>
            <person name="Numata M."/>
            <person name="Hashimoto M."/>
            <person name="Hosoyama Y."/>
            <person name="Tsuchikane K."/>
            <person name="Noguchi M."/>
            <person name="Hirakata S."/>
            <person name="Ichikawa N."/>
            <person name="Ohji S."/>
            <person name="Yamazoe A."/>
            <person name="Fujita N."/>
        </authorList>
    </citation>
    <scope>NUCLEOTIDE SEQUENCE [LARGE SCALE GENOMIC DNA]</scope>
    <source>
        <strain evidence="3 4">NBRC 13287</strain>
    </source>
</reference>
<dbReference type="CDD" id="cd03811">
    <property type="entry name" value="GT4_GT28_WabH-like"/>
    <property type="match status" value="1"/>
</dbReference>
<dbReference type="GO" id="GO:0016757">
    <property type="term" value="F:glycosyltransferase activity"/>
    <property type="evidence" value="ECO:0007669"/>
    <property type="project" value="InterPro"/>
</dbReference>
<keyword evidence="3" id="KW-0808">Transferase</keyword>
<gene>
    <name evidence="3" type="ORF">VPR01S_01_01110</name>
</gene>
<dbReference type="AlphaFoldDB" id="U3B678"/>